<reference evidence="11" key="2">
    <citation type="submission" date="2022-10" db="EMBL/GenBank/DDBJ databases">
        <authorList>
            <person name="Aronson H.S."/>
        </authorList>
    </citation>
    <scope>NUCLEOTIDE SEQUENCE</scope>
    <source>
        <strain evidence="11">RS19-109</strain>
    </source>
</reference>
<evidence type="ECO:0000256" key="7">
    <source>
        <dbReference type="PIRSR" id="PIRSR639901-1"/>
    </source>
</evidence>
<keyword evidence="4 9" id="KW-0808">Transferase</keyword>
<feature type="active site" description="Proton acceptor" evidence="7">
    <location>
        <position position="68"/>
    </location>
</feature>
<dbReference type="Pfam" id="PF04413">
    <property type="entry name" value="Glycos_transf_N"/>
    <property type="match status" value="1"/>
</dbReference>
<comment type="pathway">
    <text evidence="1 9">Bacterial outer membrane biogenesis; LPS core biosynthesis.</text>
</comment>
<comment type="subcellular location">
    <subcellularLocation>
        <location evidence="9">Cell membrane</location>
    </subcellularLocation>
</comment>
<comment type="catalytic activity">
    <reaction evidence="6 9">
        <text>lipid IVA (E. coli) + CMP-3-deoxy-beta-D-manno-octulosonate = alpha-Kdo-(2-&gt;6)-lipid IVA (E. coli) + CMP + H(+)</text>
        <dbReference type="Rhea" id="RHEA:28066"/>
        <dbReference type="ChEBI" id="CHEBI:15378"/>
        <dbReference type="ChEBI" id="CHEBI:58603"/>
        <dbReference type="ChEBI" id="CHEBI:60364"/>
        <dbReference type="ChEBI" id="CHEBI:60377"/>
        <dbReference type="ChEBI" id="CHEBI:85987"/>
        <dbReference type="EC" id="2.4.99.12"/>
    </reaction>
</comment>
<keyword evidence="9" id="KW-0472">Membrane</keyword>
<dbReference type="GO" id="GO:0043842">
    <property type="term" value="F:Kdo transferase activity"/>
    <property type="evidence" value="ECO:0007669"/>
    <property type="project" value="UniProtKB-EC"/>
</dbReference>
<comment type="similarity">
    <text evidence="9">Belongs to the glycosyltransferase group 1 family.</text>
</comment>
<keyword evidence="12" id="KW-1185">Reference proteome</keyword>
<dbReference type="InterPro" id="IPR038107">
    <property type="entry name" value="Glycos_transf_N_sf"/>
</dbReference>
<evidence type="ECO:0000256" key="2">
    <source>
        <dbReference type="ARBA" id="ARBA00012621"/>
    </source>
</evidence>
<feature type="site" description="Transition state stabilizer" evidence="8">
    <location>
        <position position="139"/>
    </location>
</feature>
<accession>A0A9X4MII2</accession>
<keyword evidence="9" id="KW-1133">Transmembrane helix</keyword>
<dbReference type="EC" id="2.4.99.12" evidence="2 9"/>
<dbReference type="Gene3D" id="3.40.50.11720">
    <property type="entry name" value="3-Deoxy-D-manno-octulosonic-acid transferase, N-terminal domain"/>
    <property type="match status" value="1"/>
</dbReference>
<evidence type="ECO:0000256" key="9">
    <source>
        <dbReference type="RuleBase" id="RU365103"/>
    </source>
</evidence>
<evidence type="ECO:0000256" key="8">
    <source>
        <dbReference type="PIRSR" id="PIRSR639901-2"/>
    </source>
</evidence>
<protein>
    <recommendedName>
        <fullName evidence="3 9">3-deoxy-D-manno-octulosonic acid transferase</fullName>
        <shortName evidence="9">Kdo transferase</shortName>
        <ecNumber evidence="2 9">2.4.99.12</ecNumber>
    </recommendedName>
    <alternativeName>
        <fullName evidence="5 9">Lipid IV(A) 3-deoxy-D-manno-octulosonic acid transferase</fullName>
    </alternativeName>
</protein>
<dbReference type="AlphaFoldDB" id="A0A9X4MII2"/>
<keyword evidence="9" id="KW-0448">Lipopolysaccharide biosynthesis</keyword>
<feature type="transmembrane region" description="Helical" evidence="9">
    <location>
        <begin position="6"/>
        <end position="30"/>
    </location>
</feature>
<evidence type="ECO:0000313" key="12">
    <source>
        <dbReference type="Proteomes" id="UP001154240"/>
    </source>
</evidence>
<dbReference type="PANTHER" id="PTHR42755">
    <property type="entry name" value="3-DEOXY-MANNO-OCTULOSONATE CYTIDYLYLTRANSFERASE"/>
    <property type="match status" value="1"/>
</dbReference>
<dbReference type="Proteomes" id="UP001154240">
    <property type="component" value="Unassembled WGS sequence"/>
</dbReference>
<dbReference type="SUPFAM" id="SSF53756">
    <property type="entry name" value="UDP-Glycosyltransferase/glycogen phosphorylase"/>
    <property type="match status" value="1"/>
</dbReference>
<evidence type="ECO:0000256" key="3">
    <source>
        <dbReference type="ARBA" id="ARBA00019077"/>
    </source>
</evidence>
<evidence type="ECO:0000256" key="4">
    <source>
        <dbReference type="ARBA" id="ARBA00022679"/>
    </source>
</evidence>
<organism evidence="11 12">
    <name type="scientific">Thiovibrio frasassiensis</name>
    <dbReference type="NCBI Taxonomy" id="2984131"/>
    <lineage>
        <taxon>Bacteria</taxon>
        <taxon>Pseudomonadati</taxon>
        <taxon>Thermodesulfobacteriota</taxon>
        <taxon>Desulfobulbia</taxon>
        <taxon>Desulfobulbales</taxon>
        <taxon>Thiovibrionaceae</taxon>
        <taxon>Thiovibrio</taxon>
    </lineage>
</organism>
<evidence type="ECO:0000313" key="11">
    <source>
        <dbReference type="EMBL" id="MDG4476500.1"/>
    </source>
</evidence>
<dbReference type="Gene3D" id="3.40.50.2000">
    <property type="entry name" value="Glycogen Phosphorylase B"/>
    <property type="match status" value="1"/>
</dbReference>
<sequence length="434" mass="47580">MDMVSAFFYNLFMTMAVIVFAPLLFVKVILTPKYRSRTGKRLGFGLGAQPGGAARHPRIWVHALSVGEVASARNLVQELRRSYPQGIILFSASTRAGETFARSILTEEVDWFVPFPFDLLISVKRLVSWAKPDLFILVETDFWPNFLRELKRRKIPALLVNGRVSESSLAGYRNLRWLFRPLFNGFQSLAMQTEQDAASLRRMGVDPARLVVLGNLKYDAALPGGDTKPGLDREALQIPEDAVVWVAGSTHRGEEAIIFNTFQRAARSFSNLFLVVAPRNVERGGELAAMASARGLSASRRALGGAGGGGVLILDTLGELSSVYGVCDLAFVGGSLVPQRGHNPLEPAVHGKVVMFGPFMEDFAEISRDLLAVGGAREVHDEEELFSALSFFLSDPAERARAGHRAQGLIASRRGVTEAYIALIRRLLPREGKG</sequence>
<feature type="domain" description="3-deoxy-D-manno-octulosonic-acid transferase N-terminal" evidence="10">
    <location>
        <begin position="39"/>
        <end position="220"/>
    </location>
</feature>
<dbReference type="EMBL" id="JAPHEH010000001">
    <property type="protein sequence ID" value="MDG4476500.1"/>
    <property type="molecule type" value="Genomic_DNA"/>
</dbReference>
<gene>
    <name evidence="11" type="ORF">OLX77_10085</name>
</gene>
<reference evidence="11" key="1">
    <citation type="journal article" date="2022" name="bioRxiv">
        <title>Thiovibrio frasassiensisgen. nov., sp. nov., an autotrophic, elemental sulfur disproportionating bacterium isolated from sulfidic karst sediment, and proposal of Thiovibrionaceae fam. nov.</title>
        <authorList>
            <person name="Aronson H."/>
            <person name="Thomas C."/>
            <person name="Bhattacharyya M."/>
            <person name="Eckstein S."/>
            <person name="Jensen S."/>
            <person name="Barco R."/>
            <person name="Macalady J."/>
            <person name="Amend J."/>
        </authorList>
    </citation>
    <scope>NUCLEOTIDE SEQUENCE</scope>
    <source>
        <strain evidence="11">RS19-109</strain>
    </source>
</reference>
<feature type="site" description="Transition state stabilizer" evidence="8">
    <location>
        <position position="217"/>
    </location>
</feature>
<proteinExistence type="inferred from homology"/>
<name>A0A9X4MII2_9BACT</name>
<evidence type="ECO:0000256" key="6">
    <source>
        <dbReference type="ARBA" id="ARBA00049183"/>
    </source>
</evidence>
<evidence type="ECO:0000256" key="1">
    <source>
        <dbReference type="ARBA" id="ARBA00004713"/>
    </source>
</evidence>
<comment type="function">
    <text evidence="9">Involved in lipopolysaccharide (LPS) biosynthesis. Catalyzes the transfer of 3-deoxy-D-manno-octulosonate (Kdo) residue(s) from CMP-Kdo to lipid IV(A), the tetraacyldisaccharide-1,4'-bisphosphate precursor of lipid A.</text>
</comment>
<dbReference type="RefSeq" id="WP_307633467.1">
    <property type="nucleotide sequence ID" value="NZ_JAPHEH010000001.1"/>
</dbReference>
<evidence type="ECO:0000256" key="5">
    <source>
        <dbReference type="ARBA" id="ARBA00031445"/>
    </source>
</evidence>
<dbReference type="GO" id="GO:0005886">
    <property type="term" value="C:plasma membrane"/>
    <property type="evidence" value="ECO:0007669"/>
    <property type="project" value="UniProtKB-SubCell"/>
</dbReference>
<comment type="caution">
    <text evidence="11">The sequence shown here is derived from an EMBL/GenBank/DDBJ whole genome shotgun (WGS) entry which is preliminary data.</text>
</comment>
<keyword evidence="9" id="KW-0812">Transmembrane</keyword>
<keyword evidence="9" id="KW-1003">Cell membrane</keyword>
<dbReference type="GO" id="GO:0009245">
    <property type="term" value="P:lipid A biosynthetic process"/>
    <property type="evidence" value="ECO:0007669"/>
    <property type="project" value="TreeGrafter"/>
</dbReference>
<dbReference type="InterPro" id="IPR039901">
    <property type="entry name" value="Kdotransferase"/>
</dbReference>
<evidence type="ECO:0000259" key="10">
    <source>
        <dbReference type="Pfam" id="PF04413"/>
    </source>
</evidence>
<dbReference type="PANTHER" id="PTHR42755:SF1">
    <property type="entry name" value="3-DEOXY-D-MANNO-OCTULOSONIC ACID TRANSFERASE, MITOCHONDRIAL-RELATED"/>
    <property type="match status" value="1"/>
</dbReference>
<dbReference type="InterPro" id="IPR007507">
    <property type="entry name" value="Glycos_transf_N"/>
</dbReference>
<dbReference type="GO" id="GO:0009244">
    <property type="term" value="P:lipopolysaccharide core region biosynthetic process"/>
    <property type="evidence" value="ECO:0007669"/>
    <property type="project" value="UniProtKB-UniRule"/>
</dbReference>